<evidence type="ECO:0000256" key="1">
    <source>
        <dbReference type="ARBA" id="ARBA00005023"/>
    </source>
</evidence>
<organism evidence="8">
    <name type="scientific">marine metagenome</name>
    <dbReference type="NCBI Taxonomy" id="408172"/>
    <lineage>
        <taxon>unclassified sequences</taxon>
        <taxon>metagenomes</taxon>
        <taxon>ecological metagenomes</taxon>
    </lineage>
</organism>
<gene>
    <name evidence="8" type="ORF">METZ01_LOCUS406467</name>
</gene>
<evidence type="ECO:0000256" key="7">
    <source>
        <dbReference type="ARBA" id="ARBA00023004"/>
    </source>
</evidence>
<feature type="non-terminal residue" evidence="8">
    <location>
        <position position="182"/>
    </location>
</feature>
<dbReference type="AlphaFoldDB" id="A0A382W4D7"/>
<keyword evidence="3" id="KW-0479">Metal-binding</keyword>
<evidence type="ECO:0000256" key="2">
    <source>
        <dbReference type="ARBA" id="ARBA00012864"/>
    </source>
</evidence>
<evidence type="ECO:0000256" key="5">
    <source>
        <dbReference type="ARBA" id="ARBA00022808"/>
    </source>
</evidence>
<dbReference type="SUPFAM" id="SSF51556">
    <property type="entry name" value="Metallo-dependent hydrolases"/>
    <property type="match status" value="1"/>
</dbReference>
<evidence type="ECO:0000256" key="6">
    <source>
        <dbReference type="ARBA" id="ARBA00022833"/>
    </source>
</evidence>
<keyword evidence="4" id="KW-0378">Hydrolase</keyword>
<keyword evidence="7" id="KW-0408">Iron</keyword>
<dbReference type="InterPro" id="IPR005920">
    <property type="entry name" value="HutI"/>
</dbReference>
<evidence type="ECO:0000313" key="8">
    <source>
        <dbReference type="EMBL" id="SVD53613.1"/>
    </source>
</evidence>
<proteinExistence type="predicted"/>
<name>A0A382W4D7_9ZZZZ</name>
<comment type="pathway">
    <text evidence="1">Amino-acid degradation.</text>
</comment>
<dbReference type="Gene3D" id="3.20.20.140">
    <property type="entry name" value="Metal-dependent hydrolases"/>
    <property type="match status" value="1"/>
</dbReference>
<reference evidence="8" key="1">
    <citation type="submission" date="2018-05" db="EMBL/GenBank/DDBJ databases">
        <authorList>
            <person name="Lanie J.A."/>
            <person name="Ng W.-L."/>
            <person name="Kazmierczak K.M."/>
            <person name="Andrzejewski T.M."/>
            <person name="Davidsen T.M."/>
            <person name="Wayne K.J."/>
            <person name="Tettelin H."/>
            <person name="Glass J.I."/>
            <person name="Rusch D."/>
            <person name="Podicherti R."/>
            <person name="Tsui H.-C.T."/>
            <person name="Winkler M.E."/>
        </authorList>
    </citation>
    <scope>NUCLEOTIDE SEQUENCE</scope>
</reference>
<dbReference type="PANTHER" id="PTHR42752:SF1">
    <property type="entry name" value="IMIDAZOLONEPROPIONASE-RELATED"/>
    <property type="match status" value="1"/>
</dbReference>
<dbReference type="InterPro" id="IPR032466">
    <property type="entry name" value="Metal_Hydrolase"/>
</dbReference>
<dbReference type="PANTHER" id="PTHR42752">
    <property type="entry name" value="IMIDAZOLONEPROPIONASE"/>
    <property type="match status" value="1"/>
</dbReference>
<dbReference type="InterPro" id="IPR011059">
    <property type="entry name" value="Metal-dep_hydrolase_composite"/>
</dbReference>
<evidence type="ECO:0000256" key="3">
    <source>
        <dbReference type="ARBA" id="ARBA00022723"/>
    </source>
</evidence>
<dbReference type="GO" id="GO:0050480">
    <property type="term" value="F:imidazolonepropionase activity"/>
    <property type="evidence" value="ECO:0007669"/>
    <property type="project" value="UniProtKB-EC"/>
</dbReference>
<keyword evidence="6" id="KW-0862">Zinc</keyword>
<keyword evidence="5" id="KW-0369">Histidine metabolism</keyword>
<dbReference type="GO" id="GO:0046872">
    <property type="term" value="F:metal ion binding"/>
    <property type="evidence" value="ECO:0007669"/>
    <property type="project" value="UniProtKB-KW"/>
</dbReference>
<sequence length="182" mass="20230">MKSVKLINIGKLVTYSSGDNSIVSLEDMEVVISDGKIIDTGRRLGDADEVFDCENKLVTPGFVDCHTHPVFLDERENEFDMRTKGYTYEEIANKGGGINDSVNGVRSSSEIELINRVTTRMNNFLKLGTTTIEAKSGYGLELDSELKSLKVLHEVNIDHDIDIIPTFMGAHAVPIEYKNDTE</sequence>
<accession>A0A382W4D7</accession>
<dbReference type="EMBL" id="UINC01156920">
    <property type="protein sequence ID" value="SVD53613.1"/>
    <property type="molecule type" value="Genomic_DNA"/>
</dbReference>
<dbReference type="GO" id="GO:0005737">
    <property type="term" value="C:cytoplasm"/>
    <property type="evidence" value="ECO:0007669"/>
    <property type="project" value="InterPro"/>
</dbReference>
<dbReference type="EC" id="3.5.2.7" evidence="2"/>
<protein>
    <recommendedName>
        <fullName evidence="2">imidazolonepropionase</fullName>
        <ecNumber evidence="2">3.5.2.7</ecNumber>
    </recommendedName>
</protein>
<evidence type="ECO:0000256" key="4">
    <source>
        <dbReference type="ARBA" id="ARBA00022801"/>
    </source>
</evidence>
<dbReference type="GO" id="GO:0019556">
    <property type="term" value="P:L-histidine catabolic process to glutamate and formamide"/>
    <property type="evidence" value="ECO:0007669"/>
    <property type="project" value="InterPro"/>
</dbReference>
<dbReference type="SUPFAM" id="SSF51338">
    <property type="entry name" value="Composite domain of metallo-dependent hydrolases"/>
    <property type="match status" value="1"/>
</dbReference>